<evidence type="ECO:0000256" key="2">
    <source>
        <dbReference type="ARBA" id="ARBA00022448"/>
    </source>
</evidence>
<keyword evidence="9" id="KW-0560">Oxidoreductase</keyword>
<dbReference type="InterPro" id="IPR050369">
    <property type="entry name" value="RBOH/FRE"/>
</dbReference>
<evidence type="ECO:0000256" key="8">
    <source>
        <dbReference type="ARBA" id="ARBA00022989"/>
    </source>
</evidence>
<evidence type="ECO:0000256" key="15">
    <source>
        <dbReference type="SAM" id="MobiDB-lite"/>
    </source>
</evidence>
<accession>A0A9P7V501</accession>
<dbReference type="GO" id="GO:0000293">
    <property type="term" value="F:ferric-chelate reductase activity"/>
    <property type="evidence" value="ECO:0007669"/>
    <property type="project" value="TreeGrafter"/>
</dbReference>
<feature type="transmembrane region" description="Helical" evidence="16">
    <location>
        <begin position="103"/>
        <end position="121"/>
    </location>
</feature>
<dbReference type="SFLD" id="SFLDS00052">
    <property type="entry name" value="Ferric_Reductase_Domain"/>
    <property type="match status" value="1"/>
</dbReference>
<feature type="region of interest" description="Disordered" evidence="15">
    <location>
        <begin position="437"/>
        <end position="460"/>
    </location>
</feature>
<name>A0A9P7V501_9ASCO</name>
<keyword evidence="11 16" id="KW-0472">Membrane</keyword>
<evidence type="ECO:0000256" key="4">
    <source>
        <dbReference type="ARBA" id="ARBA00022692"/>
    </source>
</evidence>
<dbReference type="InterPro" id="IPR013130">
    <property type="entry name" value="Fe3_Rdtase_TM_dom"/>
</dbReference>
<dbReference type="GO" id="GO:0033215">
    <property type="term" value="P:reductive iron assimilation"/>
    <property type="evidence" value="ECO:0007669"/>
    <property type="project" value="TreeGrafter"/>
</dbReference>
<dbReference type="GO" id="GO:0005886">
    <property type="term" value="C:plasma membrane"/>
    <property type="evidence" value="ECO:0007669"/>
    <property type="project" value="TreeGrafter"/>
</dbReference>
<comment type="subcellular location">
    <subcellularLocation>
        <location evidence="1">Membrane</location>
        <topology evidence="1">Multi-pass membrane protein</topology>
    </subcellularLocation>
</comment>
<dbReference type="Gene3D" id="3.40.50.80">
    <property type="entry name" value="Nucleotide-binding domain of ferredoxin-NADP reductase (FNR) module"/>
    <property type="match status" value="1"/>
</dbReference>
<feature type="transmembrane region" description="Helical" evidence="16">
    <location>
        <begin position="163"/>
        <end position="184"/>
    </location>
</feature>
<keyword evidence="6" id="KW-0521">NADP</keyword>
<evidence type="ECO:0000313" key="21">
    <source>
        <dbReference type="Proteomes" id="UP000790833"/>
    </source>
</evidence>
<feature type="transmembrane region" description="Helical" evidence="16">
    <location>
        <begin position="196"/>
        <end position="214"/>
    </location>
</feature>
<evidence type="ECO:0000256" key="9">
    <source>
        <dbReference type="ARBA" id="ARBA00023002"/>
    </source>
</evidence>
<evidence type="ECO:0000313" key="20">
    <source>
        <dbReference type="EMBL" id="KAG7191357.1"/>
    </source>
</evidence>
<feature type="domain" description="Ferric reductase NAD binding" evidence="19">
    <location>
        <begin position="346"/>
        <end position="493"/>
    </location>
</feature>
<evidence type="ECO:0000256" key="13">
    <source>
        <dbReference type="ARBA" id="ARBA00038065"/>
    </source>
</evidence>
<dbReference type="InterPro" id="IPR013112">
    <property type="entry name" value="FAD-bd_8"/>
</dbReference>
<evidence type="ECO:0000256" key="5">
    <source>
        <dbReference type="ARBA" id="ARBA00022827"/>
    </source>
</evidence>
<dbReference type="SFLD" id="SFLDG01168">
    <property type="entry name" value="Ferric_reductase_subgroup_(FRE"/>
    <property type="match status" value="1"/>
</dbReference>
<feature type="domain" description="FAD-binding 8" evidence="18">
    <location>
        <begin position="261"/>
        <end position="314"/>
    </location>
</feature>
<dbReference type="InterPro" id="IPR039261">
    <property type="entry name" value="FNR_nucleotide-bd"/>
</dbReference>
<feature type="transmembrane region" description="Helical" evidence="16">
    <location>
        <begin position="68"/>
        <end position="87"/>
    </location>
</feature>
<dbReference type="PANTHER" id="PTHR11972:SF198">
    <property type="entry name" value="METALLOREDUCTASE AIM14-RELATED"/>
    <property type="match status" value="1"/>
</dbReference>
<comment type="function">
    <text evidence="12">Probable cell surface metalloreductase. May be involved in iron or copper homeostasis.</text>
</comment>
<evidence type="ECO:0000259" key="17">
    <source>
        <dbReference type="Pfam" id="PF01794"/>
    </source>
</evidence>
<proteinExistence type="inferred from homology"/>
<dbReference type="Pfam" id="PF08022">
    <property type="entry name" value="FAD_binding_8"/>
    <property type="match status" value="1"/>
</dbReference>
<dbReference type="Pfam" id="PF08030">
    <property type="entry name" value="NAD_binding_6"/>
    <property type="match status" value="1"/>
</dbReference>
<keyword evidence="3" id="KW-0285">Flavoprotein</keyword>
<dbReference type="RefSeq" id="XP_043046909.1">
    <property type="nucleotide sequence ID" value="XM_043194248.1"/>
</dbReference>
<keyword evidence="21" id="KW-1185">Reference proteome</keyword>
<keyword evidence="5" id="KW-0274">FAD</keyword>
<feature type="transmembrane region" description="Helical" evidence="16">
    <location>
        <begin position="20"/>
        <end position="40"/>
    </location>
</feature>
<dbReference type="GeneID" id="66116903"/>
<dbReference type="AlphaFoldDB" id="A0A9P7V501"/>
<evidence type="ECO:0000256" key="11">
    <source>
        <dbReference type="ARBA" id="ARBA00023136"/>
    </source>
</evidence>
<dbReference type="InterPro" id="IPR013121">
    <property type="entry name" value="Fe_red_NAD-bd_6"/>
</dbReference>
<evidence type="ECO:0000256" key="12">
    <source>
        <dbReference type="ARBA" id="ARBA00037386"/>
    </source>
</evidence>
<comment type="similarity">
    <text evidence="13">Belongs to the ferric reductase (FRE) family. AIM14 subfamily.</text>
</comment>
<comment type="caution">
    <text evidence="20">The sequence shown here is derived from an EMBL/GenBank/DDBJ whole genome shotgun (WGS) entry which is preliminary data.</text>
</comment>
<keyword evidence="8 16" id="KW-1133">Transmembrane helix</keyword>
<evidence type="ECO:0000256" key="1">
    <source>
        <dbReference type="ARBA" id="ARBA00004141"/>
    </source>
</evidence>
<keyword evidence="2" id="KW-0813">Transport</keyword>
<organism evidence="20 21">
    <name type="scientific">Scheffersomyces spartinae</name>
    <dbReference type="NCBI Taxonomy" id="45513"/>
    <lineage>
        <taxon>Eukaryota</taxon>
        <taxon>Fungi</taxon>
        <taxon>Dikarya</taxon>
        <taxon>Ascomycota</taxon>
        <taxon>Saccharomycotina</taxon>
        <taxon>Pichiomycetes</taxon>
        <taxon>Debaryomycetaceae</taxon>
        <taxon>Scheffersomyces</taxon>
    </lineage>
</organism>
<keyword evidence="10" id="KW-0406">Ion transport</keyword>
<dbReference type="SFLD" id="SFLDF00463">
    <property type="entry name" value="AIM14"/>
    <property type="match status" value="1"/>
</dbReference>
<evidence type="ECO:0000256" key="3">
    <source>
        <dbReference type="ARBA" id="ARBA00022630"/>
    </source>
</evidence>
<dbReference type="CDD" id="cd06186">
    <property type="entry name" value="NOX_Duox_like_FAD_NADP"/>
    <property type="match status" value="1"/>
</dbReference>
<evidence type="ECO:0000259" key="18">
    <source>
        <dbReference type="Pfam" id="PF08022"/>
    </source>
</evidence>
<keyword evidence="7" id="KW-0249">Electron transport</keyword>
<evidence type="ECO:0000256" key="6">
    <source>
        <dbReference type="ARBA" id="ARBA00022857"/>
    </source>
</evidence>
<evidence type="ECO:0000256" key="14">
    <source>
        <dbReference type="ARBA" id="ARBA00039704"/>
    </source>
</evidence>
<gene>
    <name evidence="20" type="primary">AIM14</name>
    <name evidence="20" type="ORF">KQ657_003529</name>
</gene>
<keyword evidence="4 16" id="KW-0812">Transmembrane</keyword>
<dbReference type="Pfam" id="PF01794">
    <property type="entry name" value="Ferric_reduct"/>
    <property type="match status" value="1"/>
</dbReference>
<feature type="transmembrane region" description="Helical" evidence="16">
    <location>
        <begin position="220"/>
        <end position="237"/>
    </location>
</feature>
<evidence type="ECO:0000259" key="19">
    <source>
        <dbReference type="Pfam" id="PF08030"/>
    </source>
</evidence>
<dbReference type="Proteomes" id="UP000790833">
    <property type="component" value="Unassembled WGS sequence"/>
</dbReference>
<evidence type="ECO:0000256" key="16">
    <source>
        <dbReference type="SAM" id="Phobius"/>
    </source>
</evidence>
<dbReference type="SUPFAM" id="SSF52343">
    <property type="entry name" value="Ferredoxin reductase-like, C-terminal NADP-linked domain"/>
    <property type="match status" value="1"/>
</dbReference>
<feature type="domain" description="Ferric oxidoreductase" evidence="17">
    <location>
        <begin position="100"/>
        <end position="211"/>
    </location>
</feature>
<reference evidence="20" key="1">
    <citation type="submission" date="2021-03" db="EMBL/GenBank/DDBJ databases">
        <authorList>
            <person name="Palmer J.M."/>
        </authorList>
    </citation>
    <scope>NUCLEOTIDE SEQUENCE</scope>
    <source>
        <strain evidence="20">ARV_011</strain>
    </source>
</reference>
<dbReference type="EMBL" id="JAHMUF010000032">
    <property type="protein sequence ID" value="KAG7191357.1"/>
    <property type="molecule type" value="Genomic_DNA"/>
</dbReference>
<evidence type="ECO:0000256" key="7">
    <source>
        <dbReference type="ARBA" id="ARBA00022982"/>
    </source>
</evidence>
<protein>
    <recommendedName>
        <fullName evidence="14">Probable metalloreductase AIM14</fullName>
    </recommendedName>
</protein>
<dbReference type="OrthoDB" id="17725at2759"/>
<evidence type="ECO:0000256" key="10">
    <source>
        <dbReference type="ARBA" id="ARBA00023065"/>
    </source>
</evidence>
<sequence>MVTSNRVQSRHEGSHHKINIKYGNLLLCLTVVFALLIYCWRRFIAPRLWRSKGYPPEIKSLRTRKAQLFWLTACWSGIILGLAFFHINLPSEYVTLGKRFGRLAYALVPLDILLVIRPGFLGNYLDLVGLHKWISRIIFACLTEHALAYYYKWWKAGDVIKKSFHVSNLLGVIVFWVFVGLIIISLKFFRNKCYGLFYIYHNVALVLMVVLIPFHARPGVTVFAIISVILLGVQLYYKVAYLSSVILEVVQGRAGSKLQVVKFVKPNSLDVSWLPGSHIRLNGLLFKEYLLPSHPYTISSPHSESSVSLIIQKSRFIPVSECYYVVSGPFESSIPEGFYENADQKTILIICGGSGISFGLPVHQNLQSLGVNSRLVWVIRSKADLYILDHFSQMENVDVYVTGISEDMFTSSPNGEDRFEVEELLDEENGIQLETMEEVEDSQDPYNDKNPSYRQHRGRPQLDDIGFGLESEVNPWVIACGPKDLVNESEKWCSSKGIHFLSETYQF</sequence>
<dbReference type="PANTHER" id="PTHR11972">
    <property type="entry name" value="NADPH OXIDASE"/>
    <property type="match status" value="1"/>
</dbReference>